<evidence type="ECO:0000313" key="2">
    <source>
        <dbReference type="Proteomes" id="UP001499924"/>
    </source>
</evidence>
<dbReference type="Gene3D" id="3.30.530.20">
    <property type="match status" value="1"/>
</dbReference>
<dbReference type="InterPro" id="IPR019587">
    <property type="entry name" value="Polyketide_cyclase/dehydratase"/>
</dbReference>
<reference evidence="2" key="1">
    <citation type="journal article" date="2019" name="Int. J. Syst. Evol. Microbiol.">
        <title>The Global Catalogue of Microorganisms (GCM) 10K type strain sequencing project: providing services to taxonomists for standard genome sequencing and annotation.</title>
        <authorList>
            <consortium name="The Broad Institute Genomics Platform"/>
            <consortium name="The Broad Institute Genome Sequencing Center for Infectious Disease"/>
            <person name="Wu L."/>
            <person name="Ma J."/>
        </authorList>
    </citation>
    <scope>NUCLEOTIDE SEQUENCE [LARGE SCALE GENOMIC DNA]</scope>
    <source>
        <strain evidence="2">JCM 15614</strain>
    </source>
</reference>
<keyword evidence="2" id="KW-1185">Reference proteome</keyword>
<sequence length="140" mass="15335">MRFYETASRIDASPEAVWAVLSDGAAWPSWDSGVTAVDGRIAQGEKITVRSEAAPGRAFPVTVTALEPPHRMEFRGGMPLGLFRGTRTYTVTPEGNGSSFRMREEYTGPLLGLIWRSMPDLQPSFDRFGAGLKQRVESGV</sequence>
<evidence type="ECO:0008006" key="3">
    <source>
        <dbReference type="Google" id="ProtNLM"/>
    </source>
</evidence>
<dbReference type="InterPro" id="IPR023393">
    <property type="entry name" value="START-like_dom_sf"/>
</dbReference>
<dbReference type="SUPFAM" id="SSF55961">
    <property type="entry name" value="Bet v1-like"/>
    <property type="match status" value="1"/>
</dbReference>
<dbReference type="CDD" id="cd07822">
    <property type="entry name" value="SRPBCC_4"/>
    <property type="match status" value="1"/>
</dbReference>
<accession>A0ABP6P464</accession>
<dbReference type="EMBL" id="BAAAVV010000003">
    <property type="protein sequence ID" value="GAA3166576.1"/>
    <property type="molecule type" value="Genomic_DNA"/>
</dbReference>
<dbReference type="Pfam" id="PF10604">
    <property type="entry name" value="Polyketide_cyc2"/>
    <property type="match status" value="1"/>
</dbReference>
<dbReference type="RefSeq" id="WP_344688596.1">
    <property type="nucleotide sequence ID" value="NZ_BAAAVV010000003.1"/>
</dbReference>
<name>A0ABP6P464_9ACTN</name>
<protein>
    <recommendedName>
        <fullName evidence="3">Polyketide cyclase / dehydrase and lipid transport</fullName>
    </recommendedName>
</protein>
<dbReference type="Proteomes" id="UP001499924">
    <property type="component" value="Unassembled WGS sequence"/>
</dbReference>
<gene>
    <name evidence="1" type="ORF">GCM10010531_19080</name>
</gene>
<comment type="caution">
    <text evidence="1">The sequence shown here is derived from an EMBL/GenBank/DDBJ whole genome shotgun (WGS) entry which is preliminary data.</text>
</comment>
<evidence type="ECO:0000313" key="1">
    <source>
        <dbReference type="EMBL" id="GAA3166576.1"/>
    </source>
</evidence>
<organism evidence="1 2">
    <name type="scientific">Blastococcus jejuensis</name>
    <dbReference type="NCBI Taxonomy" id="351224"/>
    <lineage>
        <taxon>Bacteria</taxon>
        <taxon>Bacillati</taxon>
        <taxon>Actinomycetota</taxon>
        <taxon>Actinomycetes</taxon>
        <taxon>Geodermatophilales</taxon>
        <taxon>Geodermatophilaceae</taxon>
        <taxon>Blastococcus</taxon>
    </lineage>
</organism>
<proteinExistence type="predicted"/>